<evidence type="ECO:0000313" key="4">
    <source>
        <dbReference type="Proteomes" id="UP000321638"/>
    </source>
</evidence>
<keyword evidence="1" id="KW-0812">Transmembrane</keyword>
<organism evidence="3 4">
    <name type="scientific">Vineibacter terrae</name>
    <dbReference type="NCBI Taxonomy" id="2586908"/>
    <lineage>
        <taxon>Bacteria</taxon>
        <taxon>Pseudomonadati</taxon>
        <taxon>Pseudomonadota</taxon>
        <taxon>Alphaproteobacteria</taxon>
        <taxon>Hyphomicrobiales</taxon>
        <taxon>Vineibacter</taxon>
    </lineage>
</organism>
<dbReference type="Proteomes" id="UP000321638">
    <property type="component" value="Unassembled WGS sequence"/>
</dbReference>
<feature type="transmembrane region" description="Helical" evidence="1">
    <location>
        <begin position="125"/>
        <end position="143"/>
    </location>
</feature>
<feature type="transmembrane region" description="Helical" evidence="1">
    <location>
        <begin position="305"/>
        <end position="326"/>
    </location>
</feature>
<sequence>MDMFANRYLARWRSAGLIDDAAAQRIASWERAQAHPVWLWALAGLGAFAVGMGVLALVAANWERIPGWLKIASSLSLDVAVAVAVFVAWQRGWEKTREILALILFGLVLGGIALISQVYQLDGETWQAMLVWMAVCTPFLALVTRSRVLGIVWAVAATATYLLALDPLSRVLGRWLDGEAVILIAWVPGLALLAVGIVRGWLPSWRGQAHAIVACGVLALLLAASIPQLIVFRPKEEAGTVVAAVATVLLAALLWRERRRDAPGATALMVIVLTGLGAWLATMAIWKLAGANGVTFWTRRSTDGLPYLCAALVFIAFWAVVSWLALQAGRRALFVMAFAMIAGRVFVIYWEAFGGLFNTGLGLIGGGLLCLAFAALGWHLARRAGRPVEAAI</sequence>
<dbReference type="Pfam" id="PF09925">
    <property type="entry name" value="DUF2157"/>
    <property type="match status" value="1"/>
</dbReference>
<evidence type="ECO:0000313" key="3">
    <source>
        <dbReference type="EMBL" id="TXL70691.1"/>
    </source>
</evidence>
<gene>
    <name evidence="3" type="ORF">FHP25_33525</name>
</gene>
<feature type="transmembrane region" description="Helical" evidence="1">
    <location>
        <begin position="37"/>
        <end position="62"/>
    </location>
</feature>
<feature type="transmembrane region" description="Helical" evidence="1">
    <location>
        <begin position="267"/>
        <end position="285"/>
    </location>
</feature>
<feature type="transmembrane region" description="Helical" evidence="1">
    <location>
        <begin position="180"/>
        <end position="202"/>
    </location>
</feature>
<protein>
    <submittedName>
        <fullName evidence="3">DUF2157 domain-containing protein</fullName>
    </submittedName>
</protein>
<keyword evidence="4" id="KW-1185">Reference proteome</keyword>
<feature type="domain" description="DUF2157" evidence="2">
    <location>
        <begin position="11"/>
        <end position="149"/>
    </location>
</feature>
<keyword evidence="1" id="KW-0472">Membrane</keyword>
<comment type="caution">
    <text evidence="3">The sequence shown here is derived from an EMBL/GenBank/DDBJ whole genome shotgun (WGS) entry which is preliminary data.</text>
</comment>
<keyword evidence="1" id="KW-1133">Transmembrane helix</keyword>
<evidence type="ECO:0000256" key="1">
    <source>
        <dbReference type="SAM" id="Phobius"/>
    </source>
</evidence>
<dbReference type="OrthoDB" id="7469499at2"/>
<evidence type="ECO:0000259" key="2">
    <source>
        <dbReference type="Pfam" id="PF09925"/>
    </source>
</evidence>
<proteinExistence type="predicted"/>
<dbReference type="EMBL" id="VDUZ01000055">
    <property type="protein sequence ID" value="TXL70691.1"/>
    <property type="molecule type" value="Genomic_DNA"/>
</dbReference>
<feature type="transmembrane region" description="Helical" evidence="1">
    <location>
        <begin position="68"/>
        <end position="87"/>
    </location>
</feature>
<dbReference type="InterPro" id="IPR018677">
    <property type="entry name" value="DUF2157"/>
</dbReference>
<feature type="transmembrane region" description="Helical" evidence="1">
    <location>
        <begin position="99"/>
        <end position="119"/>
    </location>
</feature>
<feature type="transmembrane region" description="Helical" evidence="1">
    <location>
        <begin position="356"/>
        <end position="378"/>
    </location>
</feature>
<feature type="transmembrane region" description="Helical" evidence="1">
    <location>
        <begin position="209"/>
        <end position="232"/>
    </location>
</feature>
<accession>A0A5C8PAW4</accession>
<reference evidence="3 4" key="1">
    <citation type="submission" date="2019-06" db="EMBL/GenBank/DDBJ databases">
        <title>New taxonomy in bacterial strain CC-CFT640, isolated from vineyard.</title>
        <authorList>
            <person name="Lin S.-Y."/>
            <person name="Tsai C.-F."/>
            <person name="Young C.-C."/>
        </authorList>
    </citation>
    <scope>NUCLEOTIDE SEQUENCE [LARGE SCALE GENOMIC DNA]</scope>
    <source>
        <strain evidence="3 4">CC-CFT640</strain>
    </source>
</reference>
<feature type="transmembrane region" description="Helical" evidence="1">
    <location>
        <begin position="238"/>
        <end position="255"/>
    </location>
</feature>
<feature type="transmembrane region" description="Helical" evidence="1">
    <location>
        <begin position="333"/>
        <end position="350"/>
    </location>
</feature>
<dbReference type="AlphaFoldDB" id="A0A5C8PAW4"/>
<feature type="transmembrane region" description="Helical" evidence="1">
    <location>
        <begin position="150"/>
        <end position="168"/>
    </location>
</feature>
<name>A0A5C8PAW4_9HYPH</name>